<dbReference type="EnsemblPlants" id="AVESA.00010b.r2.5AG0856130.1">
    <property type="protein sequence ID" value="AVESA.00010b.r2.5AG0856130.1.CDS.1"/>
    <property type="gene ID" value="AVESA.00010b.r2.5AG0856130"/>
</dbReference>
<dbReference type="Proteomes" id="UP001732700">
    <property type="component" value="Chromosome 5A"/>
</dbReference>
<reference evidence="1" key="2">
    <citation type="submission" date="2025-09" db="UniProtKB">
        <authorList>
            <consortium name="EnsemblPlants"/>
        </authorList>
    </citation>
    <scope>IDENTIFICATION</scope>
</reference>
<accession>A0ACD5XY80</accession>
<name>A0ACD5XY80_AVESA</name>
<evidence type="ECO:0000313" key="2">
    <source>
        <dbReference type="Proteomes" id="UP001732700"/>
    </source>
</evidence>
<organism evidence="1 2">
    <name type="scientific">Avena sativa</name>
    <name type="common">Oat</name>
    <dbReference type="NCBI Taxonomy" id="4498"/>
    <lineage>
        <taxon>Eukaryota</taxon>
        <taxon>Viridiplantae</taxon>
        <taxon>Streptophyta</taxon>
        <taxon>Embryophyta</taxon>
        <taxon>Tracheophyta</taxon>
        <taxon>Spermatophyta</taxon>
        <taxon>Magnoliopsida</taxon>
        <taxon>Liliopsida</taxon>
        <taxon>Poales</taxon>
        <taxon>Poaceae</taxon>
        <taxon>BOP clade</taxon>
        <taxon>Pooideae</taxon>
        <taxon>Poodae</taxon>
        <taxon>Poeae</taxon>
        <taxon>Poeae Chloroplast Group 1 (Aveneae type)</taxon>
        <taxon>Aveninae</taxon>
        <taxon>Avena</taxon>
    </lineage>
</organism>
<reference evidence="1" key="1">
    <citation type="submission" date="2021-05" db="EMBL/GenBank/DDBJ databases">
        <authorList>
            <person name="Scholz U."/>
            <person name="Mascher M."/>
            <person name="Fiebig A."/>
        </authorList>
    </citation>
    <scope>NUCLEOTIDE SEQUENCE [LARGE SCALE GENOMIC DNA]</scope>
</reference>
<evidence type="ECO:0000313" key="1">
    <source>
        <dbReference type="EnsemblPlants" id="AVESA.00010b.r2.5AG0856130.1.CDS.1"/>
    </source>
</evidence>
<sequence>MPPRESNNEAVTPAADANAVAAAFLPRDVIASILIRLPASVLRRLRIVCKEWRDVISDPIFIRAQTLQGSHAPTHTIVFAHSSSRSTGGIVFLFDEGWRLTARFTVDVSEDMVGTSNGLLCFHDRREKIIRIVQPFTGEAITVPEPLPEAPTDGWSSLCFEFGFDATTRQYKIVSRHVAYDPQDRRRCTVLVNLFTVGVDKDWRIMSTDAYFSSSLRFFSDMACNGTGAVYWTYKQRYDMIPTYTRLDPATEEITSVECRIVDKQPVFCHHPSWKNPGMIGIRWLSDDGCWPPDMTSMAHQVDAVKTLPRGMVLPSQHALQRGHLMLLKRNGTLYAYKIS</sequence>
<proteinExistence type="predicted"/>
<protein>
    <submittedName>
        <fullName evidence="1">Uncharacterized protein</fullName>
    </submittedName>
</protein>
<keyword evidence="2" id="KW-1185">Reference proteome</keyword>